<name>A0A1G2DFL9_9BACT</name>
<dbReference type="EMBL" id="MHLO01000018">
    <property type="protein sequence ID" value="OGZ12444.1"/>
    <property type="molecule type" value="Genomic_DNA"/>
</dbReference>
<dbReference type="InterPro" id="IPR043769">
    <property type="entry name" value="DUF5715"/>
</dbReference>
<evidence type="ECO:0000313" key="2">
    <source>
        <dbReference type="EMBL" id="OGZ12444.1"/>
    </source>
</evidence>
<keyword evidence="1" id="KW-0732">Signal</keyword>
<evidence type="ECO:0008006" key="4">
    <source>
        <dbReference type="Google" id="ProtNLM"/>
    </source>
</evidence>
<evidence type="ECO:0000313" key="3">
    <source>
        <dbReference type="Proteomes" id="UP000178636"/>
    </source>
</evidence>
<evidence type="ECO:0000256" key="1">
    <source>
        <dbReference type="SAM" id="SignalP"/>
    </source>
</evidence>
<dbReference type="AlphaFoldDB" id="A0A1G2DFL9"/>
<dbReference type="InterPro" id="IPR009045">
    <property type="entry name" value="Zn_M74/Hedgehog-like"/>
</dbReference>
<dbReference type="SUPFAM" id="SSF55166">
    <property type="entry name" value="Hedgehog/DD-peptidase"/>
    <property type="match status" value="1"/>
</dbReference>
<proteinExistence type="predicted"/>
<protein>
    <recommendedName>
        <fullName evidence="4">Peptidase M15B domain-containing protein</fullName>
    </recommendedName>
</protein>
<sequence>MKRFALVALPLCAALLFGGAYAREGGEVAHSAVKGQCKKDAKGKCLKPTVKPKAKKKHQPIAKVPPRIPKAYTPPPRADARFLAIVDAYKQCMYGEGDVIERALALNLLERESVMLGGTPEKLGNEVCLSDALGLKRYETLAEIESAGGRGELVEVFPRAGLSIADDLPAARRFARPWARDYLHSLARDLEAYADKEGIVNLTPFKIASMVRSYSDQRRQWNSPASCRTEICSTHTTGSAVDISNNFFHMNKKERAWLRERLLEDRRKGKIVMIEERFPPHFHIFVLPTDFVPGKQAQE</sequence>
<dbReference type="Proteomes" id="UP000178636">
    <property type="component" value="Unassembled WGS sequence"/>
</dbReference>
<gene>
    <name evidence="2" type="ORF">A3C93_04665</name>
</gene>
<comment type="caution">
    <text evidence="2">The sequence shown here is derived from an EMBL/GenBank/DDBJ whole genome shotgun (WGS) entry which is preliminary data.</text>
</comment>
<accession>A0A1G2DFL9</accession>
<reference evidence="2 3" key="1">
    <citation type="journal article" date="2016" name="Nat. Commun.">
        <title>Thousands of microbial genomes shed light on interconnected biogeochemical processes in an aquifer system.</title>
        <authorList>
            <person name="Anantharaman K."/>
            <person name="Brown C.T."/>
            <person name="Hug L.A."/>
            <person name="Sharon I."/>
            <person name="Castelle C.J."/>
            <person name="Probst A.J."/>
            <person name="Thomas B.C."/>
            <person name="Singh A."/>
            <person name="Wilkins M.J."/>
            <person name="Karaoz U."/>
            <person name="Brodie E.L."/>
            <person name="Williams K.H."/>
            <person name="Hubbard S.S."/>
            <person name="Banfield J.F."/>
        </authorList>
    </citation>
    <scope>NUCLEOTIDE SEQUENCE [LARGE SCALE GENOMIC DNA]</scope>
</reference>
<organism evidence="2 3">
    <name type="scientific">Candidatus Lloydbacteria bacterium RIFCSPHIGHO2_02_FULL_54_17</name>
    <dbReference type="NCBI Taxonomy" id="1798664"/>
    <lineage>
        <taxon>Bacteria</taxon>
        <taxon>Candidatus Lloydiibacteriota</taxon>
    </lineage>
</organism>
<dbReference type="Pfam" id="PF18979">
    <property type="entry name" value="DUF5715"/>
    <property type="match status" value="1"/>
</dbReference>
<feature type="chain" id="PRO_5009582560" description="Peptidase M15B domain-containing protein" evidence="1">
    <location>
        <begin position="23"/>
        <end position="299"/>
    </location>
</feature>
<feature type="signal peptide" evidence="1">
    <location>
        <begin position="1"/>
        <end position="22"/>
    </location>
</feature>